<keyword evidence="4" id="KW-1185">Reference proteome</keyword>
<protein>
    <recommendedName>
        <fullName evidence="2">Heterokaryon incompatibility domain-containing protein</fullName>
    </recommendedName>
</protein>
<gene>
    <name evidence="3" type="ORF">OIDMADRAFT_40616</name>
</gene>
<sequence length="678" mass="76969">MQKEITLSIEGGLYSRLDKAADEIRLVTIGLCLPGLPLQCKLEKVSLKDVKPSYASFVLSNGLAAQTPRQAKERWAVSPRGARPDTPPKGANQFFGSVPAPNHYRFKWGDFAALSYVWGDESIRRDIILNGKVVSITANLEGALRELAGDDAFGSRYKLWIDAICINQVDDQERAHQVQKMREIYSGAWAVIAWVGWSRPSADINHAFQFLRILASLQGDQRNLGKLQAESGEPSRGTYFCALNELMRQEYWFRLWVIQELIMGASSTVLRYGNHVIDWSTFCKGISVLYHGSNWTIKDLELRRELKFRGIGENVAWQTHSIHLVHMDLRPLSRFDEEGTNRVGFRRLLDISNSADCRDVRDKVFALVGMMNSVVSADIMKAYEFEPPRLFAAVARAFITHTNTLEPLRHGNPWGHPEPDPDTIYCAHGGMPASYTFLNDWTLLECKGFIFDEVVGLGAPEAGYFKWDKQRIIQCPSWRSAYGDSKATSSALWHTLLLSIVAKGERAQQCHSALLSLPSSFLAALPQFQSKGWDWLVGQRGYYFKWEKWRSAHDYFMLGEERLRSFFTDIIPQDAEELTYTEVYRSSQRAVQQRRFMLTKNGYFGWGPDNMFETDQSKELRVGDKIAILFGCSTPLVIRPAGDKFEVVGEAYVQGFMDGEALVLMESGACYIQPFIFR</sequence>
<feature type="region of interest" description="Disordered" evidence="1">
    <location>
        <begin position="74"/>
        <end position="94"/>
    </location>
</feature>
<evidence type="ECO:0000313" key="3">
    <source>
        <dbReference type="EMBL" id="KIN02764.1"/>
    </source>
</evidence>
<feature type="domain" description="Heterokaryon incompatibility" evidence="2">
    <location>
        <begin position="111"/>
        <end position="260"/>
    </location>
</feature>
<dbReference type="InterPro" id="IPR052895">
    <property type="entry name" value="HetReg/Transcr_Mod"/>
</dbReference>
<dbReference type="EMBL" id="KN832874">
    <property type="protein sequence ID" value="KIN02764.1"/>
    <property type="molecule type" value="Genomic_DNA"/>
</dbReference>
<dbReference type="InParanoid" id="A0A0C3CUU5"/>
<reference evidence="3 4" key="1">
    <citation type="submission" date="2014-04" db="EMBL/GenBank/DDBJ databases">
        <authorList>
            <consortium name="DOE Joint Genome Institute"/>
            <person name="Kuo A."/>
            <person name="Martino E."/>
            <person name="Perotto S."/>
            <person name="Kohler A."/>
            <person name="Nagy L.G."/>
            <person name="Floudas D."/>
            <person name="Copeland A."/>
            <person name="Barry K.W."/>
            <person name="Cichocki N."/>
            <person name="Veneault-Fourrey C."/>
            <person name="LaButti K."/>
            <person name="Lindquist E.A."/>
            <person name="Lipzen A."/>
            <person name="Lundell T."/>
            <person name="Morin E."/>
            <person name="Murat C."/>
            <person name="Sun H."/>
            <person name="Tunlid A."/>
            <person name="Henrissat B."/>
            <person name="Grigoriev I.V."/>
            <person name="Hibbett D.S."/>
            <person name="Martin F."/>
            <person name="Nordberg H.P."/>
            <person name="Cantor M.N."/>
            <person name="Hua S.X."/>
        </authorList>
    </citation>
    <scope>NUCLEOTIDE SEQUENCE [LARGE SCALE GENOMIC DNA]</scope>
    <source>
        <strain evidence="3 4">Zn</strain>
    </source>
</reference>
<dbReference type="InterPro" id="IPR010730">
    <property type="entry name" value="HET"/>
</dbReference>
<evidence type="ECO:0000259" key="2">
    <source>
        <dbReference type="Pfam" id="PF06985"/>
    </source>
</evidence>
<dbReference type="Proteomes" id="UP000054321">
    <property type="component" value="Unassembled WGS sequence"/>
</dbReference>
<proteinExistence type="predicted"/>
<dbReference type="PANTHER" id="PTHR24148">
    <property type="entry name" value="ANKYRIN REPEAT DOMAIN-CONTAINING PROTEIN 39 HOMOLOG-RELATED"/>
    <property type="match status" value="1"/>
</dbReference>
<evidence type="ECO:0000256" key="1">
    <source>
        <dbReference type="SAM" id="MobiDB-lite"/>
    </source>
</evidence>
<accession>A0A0C3CUU5</accession>
<dbReference type="AlphaFoldDB" id="A0A0C3CUU5"/>
<dbReference type="OrthoDB" id="4850726at2759"/>
<organism evidence="3 4">
    <name type="scientific">Oidiodendron maius (strain Zn)</name>
    <dbReference type="NCBI Taxonomy" id="913774"/>
    <lineage>
        <taxon>Eukaryota</taxon>
        <taxon>Fungi</taxon>
        <taxon>Dikarya</taxon>
        <taxon>Ascomycota</taxon>
        <taxon>Pezizomycotina</taxon>
        <taxon>Leotiomycetes</taxon>
        <taxon>Leotiomycetes incertae sedis</taxon>
        <taxon>Myxotrichaceae</taxon>
        <taxon>Oidiodendron</taxon>
    </lineage>
</organism>
<dbReference type="PANTHER" id="PTHR24148:SF73">
    <property type="entry name" value="HET DOMAIN PROTEIN (AFU_ORTHOLOGUE AFUA_8G01020)"/>
    <property type="match status" value="1"/>
</dbReference>
<evidence type="ECO:0000313" key="4">
    <source>
        <dbReference type="Proteomes" id="UP000054321"/>
    </source>
</evidence>
<dbReference type="Pfam" id="PF06985">
    <property type="entry name" value="HET"/>
    <property type="match status" value="1"/>
</dbReference>
<name>A0A0C3CUU5_OIDMZ</name>
<dbReference type="STRING" id="913774.A0A0C3CUU5"/>
<dbReference type="HOGENOM" id="CLU_004184_7_2_1"/>
<dbReference type="Pfam" id="PF26639">
    <property type="entry name" value="Het-6_barrel"/>
    <property type="match status" value="1"/>
</dbReference>
<reference evidence="4" key="2">
    <citation type="submission" date="2015-01" db="EMBL/GenBank/DDBJ databases">
        <title>Evolutionary Origins and Diversification of the Mycorrhizal Mutualists.</title>
        <authorList>
            <consortium name="DOE Joint Genome Institute"/>
            <consortium name="Mycorrhizal Genomics Consortium"/>
            <person name="Kohler A."/>
            <person name="Kuo A."/>
            <person name="Nagy L.G."/>
            <person name="Floudas D."/>
            <person name="Copeland A."/>
            <person name="Barry K.W."/>
            <person name="Cichocki N."/>
            <person name="Veneault-Fourrey C."/>
            <person name="LaButti K."/>
            <person name="Lindquist E.A."/>
            <person name="Lipzen A."/>
            <person name="Lundell T."/>
            <person name="Morin E."/>
            <person name="Murat C."/>
            <person name="Riley R."/>
            <person name="Ohm R."/>
            <person name="Sun H."/>
            <person name="Tunlid A."/>
            <person name="Henrissat B."/>
            <person name="Grigoriev I.V."/>
            <person name="Hibbett D.S."/>
            <person name="Martin F."/>
        </authorList>
    </citation>
    <scope>NUCLEOTIDE SEQUENCE [LARGE SCALE GENOMIC DNA]</scope>
    <source>
        <strain evidence="4">Zn</strain>
    </source>
</reference>